<sequence>MCGIVGIFRHEGQVSAELYEGLLMLQHRGQDSAGMVTFDGVRFQERKDNGLVANIFDKKAIDSLKGSVGIGHVRYPTAGGLSATEAQPFFVNSPLGIYLIHNGNLTNVDELLMGLGGRMMKTTSDSEVLLNVFAEDIAQSITSNPGSDMEKVAFDAATKTMKKVRGAYSVITMINQVGLFAFRDQNGIRPLVIGQRKAVDGSDRDEFCVASEDSAFGPLGFSRVRDVNPGEAILITPDGRLESRQCVNGKISPCIFEYIYLARPDSMLNGISVYEFQLELGRRLAKRIKDRCEDDDWEIDVVVPVPDGSRPSAIEIAQCLDLPYREGLVKNRYVGRTFIMPDQRTRELSVRRKLNAMRSVFNGKKVLLVDDSIVRGTTMSQIVQMCRAAGATKVYLASSAPPVKHPNVYGVDMPSREEFVAHNRDEEGVCDLLGADGLIYQTVEDMLQAGRGMNPQIERFDASCFDGDYVSGDVDDVYLENLSGAGRGKGRKGASAPAR</sequence>
<evidence type="ECO:0000313" key="13">
    <source>
        <dbReference type="Proteomes" id="UP000002009"/>
    </source>
</evidence>
<dbReference type="EMBL" id="CP001330">
    <property type="protein sequence ID" value="ACO66459.1"/>
    <property type="molecule type" value="Genomic_DNA"/>
</dbReference>
<dbReference type="UniPathway" id="UPA00074">
    <property type="reaction ID" value="UER00124"/>
</dbReference>
<organism evidence="12 13">
    <name type="scientific">Micromonas commoda (strain RCC299 / NOUM17 / CCMP2709)</name>
    <name type="common">Picoplanktonic green alga</name>
    <dbReference type="NCBI Taxonomy" id="296587"/>
    <lineage>
        <taxon>Eukaryota</taxon>
        <taxon>Viridiplantae</taxon>
        <taxon>Chlorophyta</taxon>
        <taxon>Mamiellophyceae</taxon>
        <taxon>Mamiellales</taxon>
        <taxon>Mamiellaceae</taxon>
        <taxon>Micromonas</taxon>
    </lineage>
</organism>
<comment type="pathway">
    <text evidence="1 9">Purine metabolism; IMP biosynthesis via de novo pathway; N(1)-(5-phospho-D-ribosyl)glycinamide from 5-phospho-alpha-D-ribose 1-diphosphate: step 1/2.</text>
</comment>
<feature type="active site" description="Nucleophile" evidence="10">
    <location>
        <position position="2"/>
    </location>
</feature>
<evidence type="ECO:0000256" key="3">
    <source>
        <dbReference type="ARBA" id="ARBA00011941"/>
    </source>
</evidence>
<dbReference type="EC" id="2.4.2.14" evidence="3 9"/>
<dbReference type="NCBIfam" id="TIGR01134">
    <property type="entry name" value="purF"/>
    <property type="match status" value="1"/>
</dbReference>
<dbReference type="GO" id="GO:0006189">
    <property type="term" value="P:'de novo' IMP biosynthetic process"/>
    <property type="evidence" value="ECO:0007669"/>
    <property type="project" value="UniProtKB-UniPathway"/>
</dbReference>
<dbReference type="InterPro" id="IPR029055">
    <property type="entry name" value="Ntn_hydrolases_N"/>
</dbReference>
<dbReference type="PIRSF" id="PIRSF000485">
    <property type="entry name" value="Amd_phspho_trans"/>
    <property type="match status" value="1"/>
</dbReference>
<comment type="catalytic activity">
    <reaction evidence="8 9">
        <text>5-phospho-beta-D-ribosylamine + L-glutamate + diphosphate = 5-phospho-alpha-D-ribose 1-diphosphate + L-glutamine + H2O</text>
        <dbReference type="Rhea" id="RHEA:14905"/>
        <dbReference type="ChEBI" id="CHEBI:15377"/>
        <dbReference type="ChEBI" id="CHEBI:29985"/>
        <dbReference type="ChEBI" id="CHEBI:33019"/>
        <dbReference type="ChEBI" id="CHEBI:58017"/>
        <dbReference type="ChEBI" id="CHEBI:58359"/>
        <dbReference type="ChEBI" id="CHEBI:58681"/>
        <dbReference type="EC" id="2.4.2.14"/>
    </reaction>
</comment>
<dbReference type="CDD" id="cd06223">
    <property type="entry name" value="PRTases_typeI"/>
    <property type="match status" value="1"/>
</dbReference>
<evidence type="ECO:0000256" key="10">
    <source>
        <dbReference type="PIRSR" id="PIRSR000485-1"/>
    </source>
</evidence>
<keyword evidence="7" id="KW-0315">Glutamine amidotransferase</keyword>
<evidence type="ECO:0000313" key="12">
    <source>
        <dbReference type="EMBL" id="ACO66459.1"/>
    </source>
</evidence>
<dbReference type="Pfam" id="PF00156">
    <property type="entry name" value="Pribosyltran"/>
    <property type="match status" value="1"/>
</dbReference>
<dbReference type="STRING" id="296587.C1EE16"/>
<feature type="domain" description="Glutamine amidotransferase type-2" evidence="11">
    <location>
        <begin position="2"/>
        <end position="238"/>
    </location>
</feature>
<evidence type="ECO:0000256" key="8">
    <source>
        <dbReference type="ARBA" id="ARBA00048430"/>
    </source>
</evidence>
<keyword evidence="6 9" id="KW-0658">Purine biosynthesis</keyword>
<dbReference type="InterPro" id="IPR000836">
    <property type="entry name" value="PRTase_dom"/>
</dbReference>
<dbReference type="GO" id="GO:0009113">
    <property type="term" value="P:purine nucleobase biosynthetic process"/>
    <property type="evidence" value="ECO:0007669"/>
    <property type="project" value="InterPro"/>
</dbReference>
<dbReference type="GeneID" id="8247623"/>
<dbReference type="OrthoDB" id="191723at2759"/>
<evidence type="ECO:0000259" key="11">
    <source>
        <dbReference type="PROSITE" id="PS51278"/>
    </source>
</evidence>
<dbReference type="PROSITE" id="PS51278">
    <property type="entry name" value="GATASE_TYPE_2"/>
    <property type="match status" value="1"/>
</dbReference>
<dbReference type="KEGG" id="mis:MICPUN_109142"/>
<dbReference type="CDD" id="cd00715">
    <property type="entry name" value="GPATase_N"/>
    <property type="match status" value="1"/>
</dbReference>
<dbReference type="Proteomes" id="UP000002009">
    <property type="component" value="Chromosome 11"/>
</dbReference>
<evidence type="ECO:0000256" key="9">
    <source>
        <dbReference type="PIRNR" id="PIRNR000485"/>
    </source>
</evidence>
<evidence type="ECO:0000256" key="2">
    <source>
        <dbReference type="ARBA" id="ARBA00010138"/>
    </source>
</evidence>
<dbReference type="InterPro" id="IPR005854">
    <property type="entry name" value="PurF"/>
</dbReference>
<keyword evidence="5 9" id="KW-0808">Transferase</keyword>
<accession>C1EE16</accession>
<dbReference type="SUPFAM" id="SSF56235">
    <property type="entry name" value="N-terminal nucleophile aminohydrolases (Ntn hydrolases)"/>
    <property type="match status" value="1"/>
</dbReference>
<dbReference type="Pfam" id="PF13522">
    <property type="entry name" value="GATase_6"/>
    <property type="match status" value="1"/>
</dbReference>
<dbReference type="AlphaFoldDB" id="C1EE16"/>
<dbReference type="InterPro" id="IPR035584">
    <property type="entry name" value="PurF_N"/>
</dbReference>
<dbReference type="OMA" id="IRHFGVK"/>
<evidence type="ECO:0000256" key="6">
    <source>
        <dbReference type="ARBA" id="ARBA00022755"/>
    </source>
</evidence>
<evidence type="ECO:0000256" key="7">
    <source>
        <dbReference type="ARBA" id="ARBA00022962"/>
    </source>
</evidence>
<comment type="similarity">
    <text evidence="2 9">In the C-terminal section; belongs to the purine/pyrimidine phosphoribosyltransferase family.</text>
</comment>
<dbReference type="eggNOG" id="KOG0572">
    <property type="taxonomic scope" value="Eukaryota"/>
</dbReference>
<dbReference type="RefSeq" id="XP_002505201.1">
    <property type="nucleotide sequence ID" value="XM_002505155.1"/>
</dbReference>
<reference evidence="12 13" key="1">
    <citation type="journal article" date="2009" name="Science">
        <title>Green evolution and dynamic adaptations revealed by genomes of the marine picoeukaryotes Micromonas.</title>
        <authorList>
            <person name="Worden A.Z."/>
            <person name="Lee J.H."/>
            <person name="Mock T."/>
            <person name="Rouze P."/>
            <person name="Simmons M.P."/>
            <person name="Aerts A.L."/>
            <person name="Allen A.E."/>
            <person name="Cuvelier M.L."/>
            <person name="Derelle E."/>
            <person name="Everett M.V."/>
            <person name="Foulon E."/>
            <person name="Grimwood J."/>
            <person name="Gundlach H."/>
            <person name="Henrissat B."/>
            <person name="Napoli C."/>
            <person name="McDonald S.M."/>
            <person name="Parker M.S."/>
            <person name="Rombauts S."/>
            <person name="Salamov A."/>
            <person name="Von Dassow P."/>
            <person name="Badger J.H."/>
            <person name="Coutinho P.M."/>
            <person name="Demir E."/>
            <person name="Dubchak I."/>
            <person name="Gentemann C."/>
            <person name="Eikrem W."/>
            <person name="Gready J.E."/>
            <person name="John U."/>
            <person name="Lanier W."/>
            <person name="Lindquist E.A."/>
            <person name="Lucas S."/>
            <person name="Mayer K.F."/>
            <person name="Moreau H."/>
            <person name="Not F."/>
            <person name="Otillar R."/>
            <person name="Panaud O."/>
            <person name="Pangilinan J."/>
            <person name="Paulsen I."/>
            <person name="Piegu B."/>
            <person name="Poliakov A."/>
            <person name="Robbens S."/>
            <person name="Schmutz J."/>
            <person name="Toulza E."/>
            <person name="Wyss T."/>
            <person name="Zelensky A."/>
            <person name="Zhou K."/>
            <person name="Armbrust E.V."/>
            <person name="Bhattacharya D."/>
            <person name="Goodenough U.W."/>
            <person name="Van de Peer Y."/>
            <person name="Grigoriev I.V."/>
        </authorList>
    </citation>
    <scope>NUCLEOTIDE SEQUENCE [LARGE SCALE GENOMIC DNA]</scope>
    <source>
        <strain evidence="13">RCC299 / NOUM17</strain>
    </source>
</reference>
<dbReference type="GO" id="GO:0004044">
    <property type="term" value="F:amidophosphoribosyltransferase activity"/>
    <property type="evidence" value="ECO:0007669"/>
    <property type="project" value="UniProtKB-EC"/>
</dbReference>
<dbReference type="InterPro" id="IPR017932">
    <property type="entry name" value="GATase_2_dom"/>
</dbReference>
<proteinExistence type="inferred from homology"/>
<keyword evidence="4 9" id="KW-0328">Glycosyltransferase</keyword>
<dbReference type="FunCoup" id="C1EE16">
    <property type="interactions" value="1291"/>
</dbReference>
<dbReference type="InParanoid" id="C1EE16"/>
<dbReference type="InterPro" id="IPR029057">
    <property type="entry name" value="PRTase-like"/>
</dbReference>
<evidence type="ECO:0000256" key="5">
    <source>
        <dbReference type="ARBA" id="ARBA00022679"/>
    </source>
</evidence>
<evidence type="ECO:0000256" key="4">
    <source>
        <dbReference type="ARBA" id="ARBA00022676"/>
    </source>
</evidence>
<evidence type="ECO:0000256" key="1">
    <source>
        <dbReference type="ARBA" id="ARBA00005209"/>
    </source>
</evidence>
<protein>
    <recommendedName>
        <fullName evidence="3 9">Amidophosphoribosyltransferase</fullName>
        <shortName evidence="9">ATase</shortName>
        <ecNumber evidence="3 9">2.4.2.14</ecNumber>
    </recommendedName>
    <alternativeName>
        <fullName evidence="9">Glutamine phosphoribosylpyrophosphate amidotransferase</fullName>
    </alternativeName>
</protein>
<dbReference type="MEROPS" id="C44.001"/>
<dbReference type="Gene3D" id="3.60.20.10">
    <property type="entry name" value="Glutamine Phosphoribosylpyrophosphate, subunit 1, domain 1"/>
    <property type="match status" value="1"/>
</dbReference>
<gene>
    <name evidence="12" type="ORF">MICPUN_109142</name>
</gene>
<keyword evidence="13" id="KW-1185">Reference proteome</keyword>
<dbReference type="SUPFAM" id="SSF53271">
    <property type="entry name" value="PRTase-like"/>
    <property type="match status" value="1"/>
</dbReference>
<dbReference type="HAMAP" id="MF_01931">
    <property type="entry name" value="PurF"/>
    <property type="match status" value="1"/>
</dbReference>
<dbReference type="PANTHER" id="PTHR11907">
    <property type="entry name" value="AMIDOPHOSPHORIBOSYLTRANSFERASE"/>
    <property type="match status" value="1"/>
</dbReference>
<name>C1EE16_MICCC</name>
<dbReference type="Gene3D" id="3.40.50.2020">
    <property type="match status" value="1"/>
</dbReference>